<dbReference type="PRINTS" id="PR01590">
    <property type="entry name" value="HTHFIS"/>
</dbReference>
<dbReference type="FunFam" id="3.40.50.300:FF:000006">
    <property type="entry name" value="DNA-binding transcriptional regulator NtrC"/>
    <property type="match status" value="1"/>
</dbReference>
<reference evidence="10 11" key="1">
    <citation type="journal article" date="2013" name="Genome Announc.">
        <title>Draft genome sequences for three mercury-methylating, sulfate-reducing bacteria.</title>
        <authorList>
            <person name="Brown S.D."/>
            <person name="Hurt R.A.Jr."/>
            <person name="Gilmour C.C."/>
            <person name="Elias D.A."/>
        </authorList>
    </citation>
    <scope>NUCLEOTIDE SEQUENCE [LARGE SCALE GENOMIC DNA]</scope>
    <source>
        <strain evidence="10 11">DSM 2059</strain>
    </source>
</reference>
<organism evidence="10 11">
    <name type="scientific">Desulfococcus multivorans DSM 2059</name>
    <dbReference type="NCBI Taxonomy" id="1121405"/>
    <lineage>
        <taxon>Bacteria</taxon>
        <taxon>Pseudomonadati</taxon>
        <taxon>Thermodesulfobacteriota</taxon>
        <taxon>Desulfobacteria</taxon>
        <taxon>Desulfobacterales</taxon>
        <taxon>Desulfococcaceae</taxon>
        <taxon>Desulfococcus</taxon>
    </lineage>
</organism>
<evidence type="ECO:0000256" key="3">
    <source>
        <dbReference type="ARBA" id="ARBA00023015"/>
    </source>
</evidence>
<keyword evidence="2" id="KW-0067">ATP-binding</keyword>
<dbReference type="Pfam" id="PF00072">
    <property type="entry name" value="Response_reg"/>
    <property type="match status" value="1"/>
</dbReference>
<dbReference type="InterPro" id="IPR025943">
    <property type="entry name" value="Sigma_54_int_dom_ATP-bd_2"/>
</dbReference>
<dbReference type="PROSITE" id="PS00675">
    <property type="entry name" value="SIGMA54_INTERACT_1"/>
    <property type="match status" value="1"/>
</dbReference>
<dbReference type="SMART" id="SM00448">
    <property type="entry name" value="REC"/>
    <property type="match status" value="1"/>
</dbReference>
<dbReference type="eggNOG" id="COG2204">
    <property type="taxonomic scope" value="Bacteria"/>
</dbReference>
<keyword evidence="6" id="KW-0804">Transcription</keyword>
<protein>
    <submittedName>
        <fullName evidence="10">Two component, sigma54 specific, transcriptional regulator, Fis family</fullName>
    </submittedName>
</protein>
<dbReference type="AlphaFoldDB" id="S7TZE6"/>
<evidence type="ECO:0000313" key="10">
    <source>
        <dbReference type="EMBL" id="EPR42556.1"/>
    </source>
</evidence>
<keyword evidence="11" id="KW-1185">Reference proteome</keyword>
<dbReference type="CDD" id="cd00009">
    <property type="entry name" value="AAA"/>
    <property type="match status" value="1"/>
</dbReference>
<feature type="domain" description="Sigma-54 factor interaction" evidence="8">
    <location>
        <begin position="146"/>
        <end position="375"/>
    </location>
</feature>
<dbReference type="SUPFAM" id="SSF52172">
    <property type="entry name" value="CheY-like"/>
    <property type="match status" value="1"/>
</dbReference>
<dbReference type="SUPFAM" id="SSF46689">
    <property type="entry name" value="Homeodomain-like"/>
    <property type="match status" value="1"/>
</dbReference>
<dbReference type="InterPro" id="IPR001789">
    <property type="entry name" value="Sig_transdc_resp-reg_receiver"/>
</dbReference>
<dbReference type="InterPro" id="IPR003593">
    <property type="entry name" value="AAA+_ATPase"/>
</dbReference>
<comment type="caution">
    <text evidence="10">The sequence shown here is derived from an EMBL/GenBank/DDBJ whole genome shotgun (WGS) entry which is preliminary data.</text>
</comment>
<dbReference type="InterPro" id="IPR002197">
    <property type="entry name" value="HTH_Fis"/>
</dbReference>
<dbReference type="InterPro" id="IPR002078">
    <property type="entry name" value="Sigma_54_int"/>
</dbReference>
<evidence type="ECO:0000256" key="4">
    <source>
        <dbReference type="ARBA" id="ARBA00023125"/>
    </source>
</evidence>
<evidence type="ECO:0000256" key="6">
    <source>
        <dbReference type="ARBA" id="ARBA00023163"/>
    </source>
</evidence>
<dbReference type="GO" id="GO:0043565">
    <property type="term" value="F:sequence-specific DNA binding"/>
    <property type="evidence" value="ECO:0007669"/>
    <property type="project" value="InterPro"/>
</dbReference>
<dbReference type="OrthoDB" id="236556at2"/>
<dbReference type="STRING" id="897.B2D07_07880"/>
<evidence type="ECO:0000256" key="1">
    <source>
        <dbReference type="ARBA" id="ARBA00022741"/>
    </source>
</evidence>
<proteinExistence type="predicted"/>
<name>S7TZE6_DESML</name>
<sequence>MPEKDPTETMRILIVDDNPETLEILQRQLCGAGYAAGVAPGVAEAIGKLEFHPVDLVITDMKMPQLNGLDLVRYIRENAADTEIMIMTAYPRIDNAIQSVKDGAEDYLTKPFTEAELFSAIERVREKLRLRRSVHADVTPPKSYGIIGQSAVMQSVYSLIDKAASTLVNVLISGESGTGKELVARAIHYGSDRASAPFVSVNCTAIPDTLIESELFGHVKGAFTGAKESRTGFFQVADGGTIFLDEIGDASPNLQGKLLRVLQNKEIHVVGSSRIRKVDTRVIAATHQDLRVLVQKGLFREDLFYRLVVIDIPVPPLRERQDDIMSLIHHFLSKFSKEMHRSVPEFTDNALQAIRNYSWPGNVRELENLIQRLVVVVDADTIDVIDLPPAMRANVPTKTWQARPLAEVELEHIERVLAEVGGNKTRAAEILGIDRKTLRQKLKRAGRETNFPED</sequence>
<dbReference type="PROSITE" id="PS00688">
    <property type="entry name" value="SIGMA54_INTERACT_3"/>
    <property type="match status" value="1"/>
</dbReference>
<dbReference type="Gene3D" id="3.40.50.300">
    <property type="entry name" value="P-loop containing nucleotide triphosphate hydrolases"/>
    <property type="match status" value="1"/>
</dbReference>
<dbReference type="PROSITE" id="PS50110">
    <property type="entry name" value="RESPONSE_REGULATORY"/>
    <property type="match status" value="1"/>
</dbReference>
<dbReference type="CDD" id="cd00156">
    <property type="entry name" value="REC"/>
    <property type="match status" value="1"/>
</dbReference>
<keyword evidence="1" id="KW-0547">Nucleotide-binding</keyword>
<dbReference type="Pfam" id="PF02954">
    <property type="entry name" value="HTH_8"/>
    <property type="match status" value="1"/>
</dbReference>
<feature type="modified residue" description="4-aspartylphosphate" evidence="7">
    <location>
        <position position="60"/>
    </location>
</feature>
<dbReference type="EMBL" id="ATHJ01000064">
    <property type="protein sequence ID" value="EPR42556.1"/>
    <property type="molecule type" value="Genomic_DNA"/>
</dbReference>
<dbReference type="PROSITE" id="PS50045">
    <property type="entry name" value="SIGMA54_INTERACT_4"/>
    <property type="match status" value="1"/>
</dbReference>
<keyword evidence="5" id="KW-0010">Activator</keyword>
<dbReference type="RefSeq" id="WP_020875928.1">
    <property type="nucleotide sequence ID" value="NZ_ATHJ01000064.1"/>
</dbReference>
<dbReference type="Gene3D" id="3.40.50.2300">
    <property type="match status" value="1"/>
</dbReference>
<dbReference type="Pfam" id="PF25601">
    <property type="entry name" value="AAA_lid_14"/>
    <property type="match status" value="1"/>
</dbReference>
<evidence type="ECO:0000259" key="8">
    <source>
        <dbReference type="PROSITE" id="PS50045"/>
    </source>
</evidence>
<gene>
    <name evidence="10" type="ORF">dsmv_1544</name>
</gene>
<dbReference type="GO" id="GO:0005524">
    <property type="term" value="F:ATP binding"/>
    <property type="evidence" value="ECO:0007669"/>
    <property type="project" value="UniProtKB-KW"/>
</dbReference>
<dbReference type="PANTHER" id="PTHR32071">
    <property type="entry name" value="TRANSCRIPTIONAL REGULATORY PROTEIN"/>
    <property type="match status" value="1"/>
</dbReference>
<dbReference type="Gene3D" id="1.10.10.60">
    <property type="entry name" value="Homeodomain-like"/>
    <property type="match status" value="1"/>
</dbReference>
<dbReference type="SMART" id="SM00382">
    <property type="entry name" value="AAA"/>
    <property type="match status" value="1"/>
</dbReference>
<dbReference type="InterPro" id="IPR025662">
    <property type="entry name" value="Sigma_54_int_dom_ATP-bd_1"/>
</dbReference>
<dbReference type="GO" id="GO:0000160">
    <property type="term" value="P:phosphorelay signal transduction system"/>
    <property type="evidence" value="ECO:0007669"/>
    <property type="project" value="InterPro"/>
</dbReference>
<evidence type="ECO:0000313" key="11">
    <source>
        <dbReference type="Proteomes" id="UP000014977"/>
    </source>
</evidence>
<dbReference type="InterPro" id="IPR027417">
    <property type="entry name" value="P-loop_NTPase"/>
</dbReference>
<dbReference type="Gene3D" id="1.10.8.60">
    <property type="match status" value="1"/>
</dbReference>
<keyword evidence="3" id="KW-0805">Transcription regulation</keyword>
<dbReference type="Pfam" id="PF00158">
    <property type="entry name" value="Sigma54_activat"/>
    <property type="match status" value="1"/>
</dbReference>
<dbReference type="InterPro" id="IPR058031">
    <property type="entry name" value="AAA_lid_NorR"/>
</dbReference>
<dbReference type="GO" id="GO:0006355">
    <property type="term" value="P:regulation of DNA-templated transcription"/>
    <property type="evidence" value="ECO:0007669"/>
    <property type="project" value="InterPro"/>
</dbReference>
<feature type="domain" description="Response regulatory" evidence="9">
    <location>
        <begin position="11"/>
        <end position="125"/>
    </location>
</feature>
<evidence type="ECO:0000256" key="5">
    <source>
        <dbReference type="ARBA" id="ARBA00023159"/>
    </source>
</evidence>
<dbReference type="Proteomes" id="UP000014977">
    <property type="component" value="Unassembled WGS sequence"/>
</dbReference>
<evidence type="ECO:0000256" key="7">
    <source>
        <dbReference type="PROSITE-ProRule" id="PRU00169"/>
    </source>
</evidence>
<keyword evidence="7" id="KW-0597">Phosphoprotein</keyword>
<evidence type="ECO:0000259" key="9">
    <source>
        <dbReference type="PROSITE" id="PS50110"/>
    </source>
</evidence>
<dbReference type="InterPro" id="IPR025944">
    <property type="entry name" value="Sigma_54_int_dom_CS"/>
</dbReference>
<dbReference type="SUPFAM" id="SSF52540">
    <property type="entry name" value="P-loop containing nucleoside triphosphate hydrolases"/>
    <property type="match status" value="1"/>
</dbReference>
<evidence type="ECO:0000256" key="2">
    <source>
        <dbReference type="ARBA" id="ARBA00022840"/>
    </source>
</evidence>
<dbReference type="InterPro" id="IPR011006">
    <property type="entry name" value="CheY-like_superfamily"/>
</dbReference>
<accession>S7TZE6</accession>
<keyword evidence="4" id="KW-0238">DNA-binding</keyword>
<dbReference type="InterPro" id="IPR009057">
    <property type="entry name" value="Homeodomain-like_sf"/>
</dbReference>
<dbReference type="PROSITE" id="PS00676">
    <property type="entry name" value="SIGMA54_INTERACT_2"/>
    <property type="match status" value="1"/>
</dbReference>
<dbReference type="FunFam" id="1.10.8.60:FF:000014">
    <property type="entry name" value="DNA-binding transcriptional regulator NtrC"/>
    <property type="match status" value="1"/>
</dbReference>